<organism evidence="3 4">
    <name type="scientific">Plesiocystis pacifica SIR-1</name>
    <dbReference type="NCBI Taxonomy" id="391625"/>
    <lineage>
        <taxon>Bacteria</taxon>
        <taxon>Pseudomonadati</taxon>
        <taxon>Myxococcota</taxon>
        <taxon>Polyangia</taxon>
        <taxon>Nannocystales</taxon>
        <taxon>Nannocystaceae</taxon>
        <taxon>Plesiocystis</taxon>
    </lineage>
</organism>
<gene>
    <name evidence="3" type="ORF">PPSIR1_35542</name>
</gene>
<feature type="signal peptide" evidence="2">
    <location>
        <begin position="1"/>
        <end position="19"/>
    </location>
</feature>
<dbReference type="AlphaFoldDB" id="A6GJC7"/>
<evidence type="ECO:0000256" key="2">
    <source>
        <dbReference type="SAM" id="SignalP"/>
    </source>
</evidence>
<accession>A6GJC7</accession>
<feature type="compositionally biased region" description="Acidic residues" evidence="1">
    <location>
        <begin position="23"/>
        <end position="36"/>
    </location>
</feature>
<dbReference type="RefSeq" id="WP_006976813.1">
    <property type="nucleotide sequence ID" value="NZ_ABCS01000154.1"/>
</dbReference>
<dbReference type="EMBL" id="ABCS01000154">
    <property type="protein sequence ID" value="EDM74017.1"/>
    <property type="molecule type" value="Genomic_DNA"/>
</dbReference>
<proteinExistence type="predicted"/>
<sequence length="320" mass="34373">MSKVSSVFASLCVSALLMACGDDSSEVETEGADEIGDTASDTTESDSESSESGSSESSESESSETSTEDSSSDESSEDDTSTDTGEPSRCAPTQPLELLDDQGGLRLYRYDTVVDDTTFAVAAVVSPTQAEYVAWLEQIDAQYPDVDVFDQHALLARQRDVFVEAGLDDGALWDALIEGSVGELSDVICFQSIVVDQQNQDWPLWDAGSEAGAAVLLRESGGQTELRAYIVTQDAVAGVPDNQYIQLAAADLSEGWTFFAHFHNHFYAPDNPYDLAGTTIPSDPDISTYQSLAAQYGIEEAWISNGVHSLVFEAAEFDLL</sequence>
<dbReference type="OrthoDB" id="9801912at2"/>
<protein>
    <recommendedName>
        <fullName evidence="5">Lipoprotein</fullName>
    </recommendedName>
</protein>
<evidence type="ECO:0000313" key="3">
    <source>
        <dbReference type="EMBL" id="EDM74017.1"/>
    </source>
</evidence>
<dbReference type="eggNOG" id="ENOG502ZU80">
    <property type="taxonomic scope" value="Bacteria"/>
</dbReference>
<keyword evidence="4" id="KW-1185">Reference proteome</keyword>
<evidence type="ECO:0008006" key="5">
    <source>
        <dbReference type="Google" id="ProtNLM"/>
    </source>
</evidence>
<feature type="compositionally biased region" description="Acidic residues" evidence="1">
    <location>
        <begin position="58"/>
        <end position="81"/>
    </location>
</feature>
<comment type="caution">
    <text evidence="3">The sequence shown here is derived from an EMBL/GenBank/DDBJ whole genome shotgun (WGS) entry which is preliminary data.</text>
</comment>
<dbReference type="PROSITE" id="PS51257">
    <property type="entry name" value="PROKAR_LIPOPROTEIN"/>
    <property type="match status" value="1"/>
</dbReference>
<dbReference type="Proteomes" id="UP000005801">
    <property type="component" value="Unassembled WGS sequence"/>
</dbReference>
<feature type="region of interest" description="Disordered" evidence="1">
    <location>
        <begin position="22"/>
        <end position="96"/>
    </location>
</feature>
<feature type="chain" id="PRO_5002697917" description="Lipoprotein" evidence="2">
    <location>
        <begin position="20"/>
        <end position="320"/>
    </location>
</feature>
<name>A6GJC7_9BACT</name>
<reference evidence="3 4" key="1">
    <citation type="submission" date="2007-06" db="EMBL/GenBank/DDBJ databases">
        <authorList>
            <person name="Shimkets L."/>
            <person name="Ferriera S."/>
            <person name="Johnson J."/>
            <person name="Kravitz S."/>
            <person name="Beeson K."/>
            <person name="Sutton G."/>
            <person name="Rogers Y.-H."/>
            <person name="Friedman R."/>
            <person name="Frazier M."/>
            <person name="Venter J.C."/>
        </authorList>
    </citation>
    <scope>NUCLEOTIDE SEQUENCE [LARGE SCALE GENOMIC DNA]</scope>
    <source>
        <strain evidence="3 4">SIR-1</strain>
    </source>
</reference>
<evidence type="ECO:0000256" key="1">
    <source>
        <dbReference type="SAM" id="MobiDB-lite"/>
    </source>
</evidence>
<keyword evidence="2" id="KW-0732">Signal</keyword>
<evidence type="ECO:0000313" key="4">
    <source>
        <dbReference type="Proteomes" id="UP000005801"/>
    </source>
</evidence>